<evidence type="ECO:0000313" key="10">
    <source>
        <dbReference type="Proteomes" id="UP000317650"/>
    </source>
</evidence>
<dbReference type="PRINTS" id="PR00688">
    <property type="entry name" value="XYLOSISMRASE"/>
</dbReference>
<evidence type="ECO:0000256" key="5">
    <source>
        <dbReference type="ARBA" id="ARBA00023235"/>
    </source>
</evidence>
<keyword evidence="10" id="KW-1185">Reference proteome</keyword>
<dbReference type="STRING" id="52838.A0A4S8J064"/>
<dbReference type="AlphaFoldDB" id="A0A4S8J064"/>
<keyword evidence="4 8" id="KW-0479">Metal-binding</keyword>
<protein>
    <recommendedName>
        <fullName evidence="2 8">Xylose isomerase</fullName>
        <ecNumber evidence="2 8">5.3.1.5</ecNumber>
    </recommendedName>
</protein>
<evidence type="ECO:0000256" key="7">
    <source>
        <dbReference type="ARBA" id="ARBA00033659"/>
    </source>
</evidence>
<dbReference type="PANTHER" id="PTHR48408">
    <property type="match status" value="1"/>
</dbReference>
<dbReference type="Gene3D" id="3.20.20.150">
    <property type="entry name" value="Divalent-metal-dependent TIM barrel enzymes"/>
    <property type="match status" value="1"/>
</dbReference>
<evidence type="ECO:0000256" key="4">
    <source>
        <dbReference type="ARBA" id="ARBA00022723"/>
    </source>
</evidence>
<dbReference type="SUPFAM" id="SSF51658">
    <property type="entry name" value="Xylose isomerase-like"/>
    <property type="match status" value="1"/>
</dbReference>
<dbReference type="InterPro" id="IPR036237">
    <property type="entry name" value="Xyl_isomerase-like_sf"/>
</dbReference>
<dbReference type="PROSITE" id="PS51415">
    <property type="entry name" value="XYLOSE_ISOMERASE"/>
    <property type="match status" value="1"/>
</dbReference>
<keyword evidence="5 8" id="KW-0413">Isomerase</keyword>
<reference evidence="9 10" key="1">
    <citation type="journal article" date="2019" name="Nat. Plants">
        <title>Genome sequencing of Musa balbisiana reveals subgenome evolution and function divergence in polyploid bananas.</title>
        <authorList>
            <person name="Yao X."/>
        </authorList>
    </citation>
    <scope>NUCLEOTIDE SEQUENCE [LARGE SCALE GENOMIC DNA]</scope>
    <source>
        <strain evidence="10">cv. DH-PKW</strain>
        <tissue evidence="9">Leaves</tissue>
    </source>
</reference>
<evidence type="ECO:0000256" key="6">
    <source>
        <dbReference type="ARBA" id="ARBA00023277"/>
    </source>
</evidence>
<dbReference type="GO" id="GO:0042732">
    <property type="term" value="P:D-xylose metabolic process"/>
    <property type="evidence" value="ECO:0007669"/>
    <property type="project" value="UniProtKB-KW"/>
</dbReference>
<comment type="catalytic activity">
    <reaction evidence="7 8">
        <text>alpha-D-xylose = alpha-D-xylulofuranose</text>
        <dbReference type="Rhea" id="RHEA:22816"/>
        <dbReference type="ChEBI" id="CHEBI:28518"/>
        <dbReference type="ChEBI" id="CHEBI:188998"/>
        <dbReference type="EC" id="5.3.1.5"/>
    </reaction>
</comment>
<keyword evidence="6 8" id="KW-0119">Carbohydrate metabolism</keyword>
<comment type="caution">
    <text evidence="9">The sequence shown here is derived from an EMBL/GenBank/DDBJ whole genome shotgun (WGS) entry which is preliminary data.</text>
</comment>
<keyword evidence="3 8" id="KW-0859">Xylose metabolism</keyword>
<evidence type="ECO:0000256" key="2">
    <source>
        <dbReference type="ARBA" id="ARBA00011958"/>
    </source>
</evidence>
<sequence length="83" mass="9007">MLVGVEDQDPDNGAPISAKSEGTKIKLLWGTAQLFFHPRYMHGAATSSEVGVYAYAAAQVKKAMEVTHYLGGENYVFWGGREG</sequence>
<dbReference type="GO" id="GO:0009045">
    <property type="term" value="F:xylose isomerase activity"/>
    <property type="evidence" value="ECO:0007669"/>
    <property type="project" value="UniProtKB-EC"/>
</dbReference>
<name>A0A4S8J064_MUSBA</name>
<evidence type="ECO:0000313" key="9">
    <source>
        <dbReference type="EMBL" id="THU54605.1"/>
    </source>
</evidence>
<accession>A0A4S8J064</accession>
<dbReference type="PANTHER" id="PTHR48408:SF1">
    <property type="entry name" value="XYLOSE ISOMERASE"/>
    <property type="match status" value="1"/>
</dbReference>
<gene>
    <name evidence="9" type="ORF">C4D60_Mb10t26870</name>
</gene>
<proteinExistence type="inferred from homology"/>
<evidence type="ECO:0000256" key="1">
    <source>
        <dbReference type="ARBA" id="ARBA00005765"/>
    </source>
</evidence>
<dbReference type="EMBL" id="PYDT01000008">
    <property type="protein sequence ID" value="THU54605.1"/>
    <property type="molecule type" value="Genomic_DNA"/>
</dbReference>
<dbReference type="InterPro" id="IPR001998">
    <property type="entry name" value="Xylose_isomerase"/>
</dbReference>
<dbReference type="Proteomes" id="UP000317650">
    <property type="component" value="Chromosome 10"/>
</dbReference>
<dbReference type="GO" id="GO:0046872">
    <property type="term" value="F:metal ion binding"/>
    <property type="evidence" value="ECO:0007669"/>
    <property type="project" value="UniProtKB-KW"/>
</dbReference>
<dbReference type="EC" id="5.3.1.5" evidence="2 8"/>
<comment type="similarity">
    <text evidence="1 8">Belongs to the xylose isomerase family.</text>
</comment>
<evidence type="ECO:0000256" key="3">
    <source>
        <dbReference type="ARBA" id="ARBA00022629"/>
    </source>
</evidence>
<evidence type="ECO:0000256" key="8">
    <source>
        <dbReference type="RuleBase" id="RU000609"/>
    </source>
</evidence>
<organism evidence="9 10">
    <name type="scientific">Musa balbisiana</name>
    <name type="common">Banana</name>
    <dbReference type="NCBI Taxonomy" id="52838"/>
    <lineage>
        <taxon>Eukaryota</taxon>
        <taxon>Viridiplantae</taxon>
        <taxon>Streptophyta</taxon>
        <taxon>Embryophyta</taxon>
        <taxon>Tracheophyta</taxon>
        <taxon>Spermatophyta</taxon>
        <taxon>Magnoliopsida</taxon>
        <taxon>Liliopsida</taxon>
        <taxon>Zingiberales</taxon>
        <taxon>Musaceae</taxon>
        <taxon>Musa</taxon>
    </lineage>
</organism>